<dbReference type="AlphaFoldDB" id="A0A1L9MZ40"/>
<evidence type="ECO:0000256" key="1">
    <source>
        <dbReference type="SAM" id="SignalP"/>
    </source>
</evidence>
<dbReference type="EMBL" id="KV878205">
    <property type="protein sequence ID" value="OJI82299.1"/>
    <property type="molecule type" value="Genomic_DNA"/>
</dbReference>
<dbReference type="Proteomes" id="UP000184304">
    <property type="component" value="Unassembled WGS sequence"/>
</dbReference>
<dbReference type="VEuPathDB" id="FungiDB:ASPTUDRAFT_771553"/>
<name>A0A1L9MZ40_ASPTC</name>
<evidence type="ECO:0008006" key="4">
    <source>
        <dbReference type="Google" id="ProtNLM"/>
    </source>
</evidence>
<feature type="signal peptide" evidence="1">
    <location>
        <begin position="1"/>
        <end position="18"/>
    </location>
</feature>
<keyword evidence="1" id="KW-0732">Signal</keyword>
<feature type="chain" id="PRO_5012815300" description="Secreted protein" evidence="1">
    <location>
        <begin position="19"/>
        <end position="93"/>
    </location>
</feature>
<gene>
    <name evidence="2" type="ORF">ASPTUDRAFT_771553</name>
</gene>
<sequence>MMQFLCVRFSALLPPSLSLLRPFLSYSWWSRSWTMAIVSRLGKVGGWGRKPGLSVARLSRSVHFDSCNKAKTASNLHLLVSRWLDGLLESRAV</sequence>
<accession>A0A1L9MZ40</accession>
<reference evidence="3" key="1">
    <citation type="journal article" date="2017" name="Genome Biol.">
        <title>Comparative genomics reveals high biological diversity and specific adaptations in the industrially and medically important fungal genus Aspergillus.</title>
        <authorList>
            <person name="de Vries R.P."/>
            <person name="Riley R."/>
            <person name="Wiebenga A."/>
            <person name="Aguilar-Osorio G."/>
            <person name="Amillis S."/>
            <person name="Uchima C.A."/>
            <person name="Anderluh G."/>
            <person name="Asadollahi M."/>
            <person name="Askin M."/>
            <person name="Barry K."/>
            <person name="Battaglia E."/>
            <person name="Bayram O."/>
            <person name="Benocci T."/>
            <person name="Braus-Stromeyer S.A."/>
            <person name="Caldana C."/>
            <person name="Canovas D."/>
            <person name="Cerqueira G.C."/>
            <person name="Chen F."/>
            <person name="Chen W."/>
            <person name="Choi C."/>
            <person name="Clum A."/>
            <person name="Dos Santos R.A."/>
            <person name="Damasio A.R."/>
            <person name="Diallinas G."/>
            <person name="Emri T."/>
            <person name="Fekete E."/>
            <person name="Flipphi M."/>
            <person name="Freyberg S."/>
            <person name="Gallo A."/>
            <person name="Gournas C."/>
            <person name="Habgood R."/>
            <person name="Hainaut M."/>
            <person name="Harispe M.L."/>
            <person name="Henrissat B."/>
            <person name="Hilden K.S."/>
            <person name="Hope R."/>
            <person name="Hossain A."/>
            <person name="Karabika E."/>
            <person name="Karaffa L."/>
            <person name="Karanyi Z."/>
            <person name="Krasevec N."/>
            <person name="Kuo A."/>
            <person name="Kusch H."/>
            <person name="LaButti K."/>
            <person name="Lagendijk E.L."/>
            <person name="Lapidus A."/>
            <person name="Levasseur A."/>
            <person name="Lindquist E."/>
            <person name="Lipzen A."/>
            <person name="Logrieco A.F."/>
            <person name="MacCabe A."/>
            <person name="Maekelae M.R."/>
            <person name="Malavazi I."/>
            <person name="Melin P."/>
            <person name="Meyer V."/>
            <person name="Mielnichuk N."/>
            <person name="Miskei M."/>
            <person name="Molnar A.P."/>
            <person name="Mule G."/>
            <person name="Ngan C.Y."/>
            <person name="Orejas M."/>
            <person name="Orosz E."/>
            <person name="Ouedraogo J.P."/>
            <person name="Overkamp K.M."/>
            <person name="Park H.-S."/>
            <person name="Perrone G."/>
            <person name="Piumi F."/>
            <person name="Punt P.J."/>
            <person name="Ram A.F."/>
            <person name="Ramon A."/>
            <person name="Rauscher S."/>
            <person name="Record E."/>
            <person name="Riano-Pachon D.M."/>
            <person name="Robert V."/>
            <person name="Roehrig J."/>
            <person name="Ruller R."/>
            <person name="Salamov A."/>
            <person name="Salih N.S."/>
            <person name="Samson R.A."/>
            <person name="Sandor E."/>
            <person name="Sanguinetti M."/>
            <person name="Schuetze T."/>
            <person name="Sepcic K."/>
            <person name="Shelest E."/>
            <person name="Sherlock G."/>
            <person name="Sophianopoulou V."/>
            <person name="Squina F.M."/>
            <person name="Sun H."/>
            <person name="Susca A."/>
            <person name="Todd R.B."/>
            <person name="Tsang A."/>
            <person name="Unkles S.E."/>
            <person name="van de Wiele N."/>
            <person name="van Rossen-Uffink D."/>
            <person name="Oliveira J.V."/>
            <person name="Vesth T.C."/>
            <person name="Visser J."/>
            <person name="Yu J.-H."/>
            <person name="Zhou M."/>
            <person name="Andersen M.R."/>
            <person name="Archer D.B."/>
            <person name="Baker S.E."/>
            <person name="Benoit I."/>
            <person name="Brakhage A.A."/>
            <person name="Braus G.H."/>
            <person name="Fischer R."/>
            <person name="Frisvad J.C."/>
            <person name="Goldman G.H."/>
            <person name="Houbraken J."/>
            <person name="Oakley B."/>
            <person name="Pocsi I."/>
            <person name="Scazzocchio C."/>
            <person name="Seiboth B."/>
            <person name="vanKuyk P.A."/>
            <person name="Wortman J."/>
            <person name="Dyer P.S."/>
            <person name="Grigoriev I.V."/>
        </authorList>
    </citation>
    <scope>NUCLEOTIDE SEQUENCE [LARGE SCALE GENOMIC DNA]</scope>
    <source>
        <strain evidence="3">CBS 134.48</strain>
    </source>
</reference>
<evidence type="ECO:0000313" key="3">
    <source>
        <dbReference type="Proteomes" id="UP000184304"/>
    </source>
</evidence>
<protein>
    <recommendedName>
        <fullName evidence="4">Secreted protein</fullName>
    </recommendedName>
</protein>
<evidence type="ECO:0000313" key="2">
    <source>
        <dbReference type="EMBL" id="OJI82299.1"/>
    </source>
</evidence>
<keyword evidence="3" id="KW-1185">Reference proteome</keyword>
<organism evidence="2 3">
    <name type="scientific">Aspergillus tubingensis (strain CBS 134.48)</name>
    <dbReference type="NCBI Taxonomy" id="767770"/>
    <lineage>
        <taxon>Eukaryota</taxon>
        <taxon>Fungi</taxon>
        <taxon>Dikarya</taxon>
        <taxon>Ascomycota</taxon>
        <taxon>Pezizomycotina</taxon>
        <taxon>Eurotiomycetes</taxon>
        <taxon>Eurotiomycetidae</taxon>
        <taxon>Eurotiales</taxon>
        <taxon>Aspergillaceae</taxon>
        <taxon>Aspergillus</taxon>
        <taxon>Aspergillus subgen. Circumdati</taxon>
    </lineage>
</organism>
<proteinExistence type="predicted"/>